<dbReference type="EMBL" id="DF933834">
    <property type="protein sequence ID" value="GAM40310.1"/>
    <property type="molecule type" value="Genomic_DNA"/>
</dbReference>
<accession>A0A0B8N3W2</accession>
<dbReference type="Gene3D" id="3.40.50.1820">
    <property type="entry name" value="alpha/beta hydrolase"/>
    <property type="match status" value="1"/>
</dbReference>
<dbReference type="SUPFAM" id="SSF53474">
    <property type="entry name" value="alpha/beta-Hydrolases"/>
    <property type="match status" value="1"/>
</dbReference>
<reference evidence="2" key="1">
    <citation type="journal article" date="2015" name="Genome Announc.">
        <title>Draft genome sequence of Talaromyces cellulolyticus strain Y-94, a source of lignocellulosic biomass-degrading enzymes.</title>
        <authorList>
            <person name="Fujii T."/>
            <person name="Koike H."/>
            <person name="Sawayama S."/>
            <person name="Yano S."/>
            <person name="Inoue H."/>
        </authorList>
    </citation>
    <scope>NUCLEOTIDE SEQUENCE [LARGE SCALE GENOMIC DNA]</scope>
    <source>
        <strain evidence="2">Y-94</strain>
    </source>
</reference>
<evidence type="ECO:0000313" key="1">
    <source>
        <dbReference type="EMBL" id="GAM40310.1"/>
    </source>
</evidence>
<dbReference type="InterPro" id="IPR036291">
    <property type="entry name" value="NAD(P)-bd_dom_sf"/>
</dbReference>
<dbReference type="Gene3D" id="3.40.50.720">
    <property type="entry name" value="NAD(P)-binding Rossmann-like Domain"/>
    <property type="match status" value="1"/>
</dbReference>
<keyword evidence="2" id="KW-1185">Reference proteome</keyword>
<protein>
    <submittedName>
        <fullName evidence="1">Uncharacterized protein</fullName>
    </submittedName>
</protein>
<dbReference type="AlphaFoldDB" id="A0A0B8N3W2"/>
<sequence>MASGTTILFIPGAWHNPQCFSKVTKRLEADGFNTVLVHLPSVGPTGSHADFSRDVWEVRKQIEIAASTGQRVVVVMHSYGGLPGCEAIRGLDWDSRKLQNQPGGVVHLFFCCSFIVPAGKSLISSFGGDDLPWFQVSDDRSIVTPATPKETFYNDMDEADASLAVGELRPHSYQTFHSNITFEAWRYVPSTYLYCLKDKAIPLAVQKWMVEDVAKGVRIHTEVVNASHTTVVLITGANRGIGFGVARSLAKQHPNYIVIIGSRKQTEGEKAASLLHAKGLTSVTSVEIDVTSDASITTARDYIKEQYQRLDVLISNAGIALEVKDRGKYSLREMTKCTYDVNVFGAAAVMEAFIPLREKSLIPRIVFTFSTTGSLERSSDLRNP</sequence>
<dbReference type="Pfam" id="PF00106">
    <property type="entry name" value="adh_short"/>
    <property type="match status" value="1"/>
</dbReference>
<dbReference type="PANTHER" id="PTHR37017">
    <property type="entry name" value="AB HYDROLASE-1 DOMAIN-CONTAINING PROTEIN-RELATED"/>
    <property type="match status" value="1"/>
</dbReference>
<dbReference type="PRINTS" id="PR00081">
    <property type="entry name" value="GDHRDH"/>
</dbReference>
<dbReference type="InterPro" id="IPR002347">
    <property type="entry name" value="SDR_fam"/>
</dbReference>
<evidence type="ECO:0000313" key="2">
    <source>
        <dbReference type="Proteomes" id="UP000053095"/>
    </source>
</evidence>
<dbReference type="InterPro" id="IPR029058">
    <property type="entry name" value="AB_hydrolase_fold"/>
</dbReference>
<dbReference type="PANTHER" id="PTHR37017:SF11">
    <property type="entry name" value="ESTERASE_LIPASE_THIOESTERASE DOMAIN-CONTAINING PROTEIN"/>
    <property type="match status" value="1"/>
</dbReference>
<gene>
    <name evidence="1" type="ORF">TCE0_038r12568</name>
</gene>
<dbReference type="Proteomes" id="UP000053095">
    <property type="component" value="Unassembled WGS sequence"/>
</dbReference>
<proteinExistence type="predicted"/>
<name>A0A0B8N3W2_TALPI</name>
<organism evidence="1 2">
    <name type="scientific">Talaromyces pinophilus</name>
    <name type="common">Penicillium pinophilum</name>
    <dbReference type="NCBI Taxonomy" id="128442"/>
    <lineage>
        <taxon>Eukaryota</taxon>
        <taxon>Fungi</taxon>
        <taxon>Dikarya</taxon>
        <taxon>Ascomycota</taxon>
        <taxon>Pezizomycotina</taxon>
        <taxon>Eurotiomycetes</taxon>
        <taxon>Eurotiomycetidae</taxon>
        <taxon>Eurotiales</taxon>
        <taxon>Trichocomaceae</taxon>
        <taxon>Talaromyces</taxon>
        <taxon>Talaromyces sect. Talaromyces</taxon>
    </lineage>
</organism>
<dbReference type="InterPro" id="IPR052897">
    <property type="entry name" value="Sec-Metab_Biosynth_Hydrolase"/>
</dbReference>
<dbReference type="SUPFAM" id="SSF51735">
    <property type="entry name" value="NAD(P)-binding Rossmann-fold domains"/>
    <property type="match status" value="1"/>
</dbReference>